<evidence type="ECO:0000256" key="5">
    <source>
        <dbReference type="ARBA" id="ARBA00023136"/>
    </source>
</evidence>
<evidence type="ECO:0000313" key="8">
    <source>
        <dbReference type="EMBL" id="WEW55496.1"/>
    </source>
</evidence>
<evidence type="ECO:0000256" key="3">
    <source>
        <dbReference type="ARBA" id="ARBA00022692"/>
    </source>
</evidence>
<name>A0AAF0IGC2_9EURO</name>
<dbReference type="GO" id="GO:0033149">
    <property type="term" value="F:FFAT motif binding"/>
    <property type="evidence" value="ECO:0007669"/>
    <property type="project" value="TreeGrafter"/>
</dbReference>
<dbReference type="InterPro" id="IPR008962">
    <property type="entry name" value="PapD-like_sf"/>
</dbReference>
<dbReference type="InterPro" id="IPR000535">
    <property type="entry name" value="MSP_dom"/>
</dbReference>
<comment type="subcellular location">
    <subcellularLocation>
        <location evidence="1">Membrane</location>
        <topology evidence="1">Single-pass type IV membrane protein</topology>
    </subcellularLocation>
</comment>
<dbReference type="InterPro" id="IPR016763">
    <property type="entry name" value="VAP"/>
</dbReference>
<feature type="domain" description="MSP" evidence="7">
    <location>
        <begin position="2"/>
        <end position="114"/>
    </location>
</feature>
<dbReference type="EMBL" id="CP120627">
    <property type="protein sequence ID" value="WEW55496.1"/>
    <property type="molecule type" value="Genomic_DNA"/>
</dbReference>
<organism evidence="8 9">
    <name type="scientific">Emydomyces testavorans</name>
    <dbReference type="NCBI Taxonomy" id="2070801"/>
    <lineage>
        <taxon>Eukaryota</taxon>
        <taxon>Fungi</taxon>
        <taxon>Dikarya</taxon>
        <taxon>Ascomycota</taxon>
        <taxon>Pezizomycotina</taxon>
        <taxon>Eurotiomycetes</taxon>
        <taxon>Eurotiomycetidae</taxon>
        <taxon>Onygenales</taxon>
        <taxon>Nannizziopsiaceae</taxon>
        <taxon>Emydomyces</taxon>
    </lineage>
</organism>
<dbReference type="InterPro" id="IPR013783">
    <property type="entry name" value="Ig-like_fold"/>
</dbReference>
<dbReference type="PROSITE" id="PS50202">
    <property type="entry name" value="MSP"/>
    <property type="match status" value="1"/>
</dbReference>
<keyword evidence="4" id="KW-1133">Transmembrane helix</keyword>
<evidence type="ECO:0000256" key="4">
    <source>
        <dbReference type="ARBA" id="ARBA00022989"/>
    </source>
</evidence>
<comment type="similarity">
    <text evidence="2">Belongs to the VAMP-associated protein (VAP) (TC 9.B.17) family.</text>
</comment>
<evidence type="ECO:0000256" key="6">
    <source>
        <dbReference type="SAM" id="MobiDB-lite"/>
    </source>
</evidence>
<dbReference type="PANTHER" id="PTHR10809:SF6">
    <property type="entry name" value="AT11025P-RELATED"/>
    <property type="match status" value="1"/>
</dbReference>
<dbReference type="Gene3D" id="2.60.40.10">
    <property type="entry name" value="Immunoglobulins"/>
    <property type="match status" value="1"/>
</dbReference>
<evidence type="ECO:0000256" key="2">
    <source>
        <dbReference type="ARBA" id="ARBA00008932"/>
    </source>
</evidence>
<dbReference type="PANTHER" id="PTHR10809">
    <property type="entry name" value="VESICLE-ASSOCIATED MEMBRANE PROTEIN-ASSOCIATED PROTEIN"/>
    <property type="match status" value="1"/>
</dbReference>
<evidence type="ECO:0000313" key="9">
    <source>
        <dbReference type="Proteomes" id="UP001219355"/>
    </source>
</evidence>
<feature type="compositionally biased region" description="Polar residues" evidence="6">
    <location>
        <begin position="133"/>
        <end position="148"/>
    </location>
</feature>
<keyword evidence="5" id="KW-0472">Membrane</keyword>
<gene>
    <name evidence="8" type="primary">SCS2</name>
    <name evidence="8" type="ORF">PRK78_000927</name>
</gene>
<dbReference type="GO" id="GO:0005886">
    <property type="term" value="C:plasma membrane"/>
    <property type="evidence" value="ECO:0007669"/>
    <property type="project" value="TreeGrafter"/>
</dbReference>
<keyword evidence="3" id="KW-0812">Transmembrane</keyword>
<dbReference type="Proteomes" id="UP001219355">
    <property type="component" value="Chromosome 1"/>
</dbReference>
<proteinExistence type="inferred from homology"/>
<dbReference type="AlphaFoldDB" id="A0AAF0IGC2"/>
<feature type="region of interest" description="Disordered" evidence="6">
    <location>
        <begin position="114"/>
        <end position="204"/>
    </location>
</feature>
<reference evidence="8" key="1">
    <citation type="submission" date="2023-03" db="EMBL/GenBank/DDBJ databases">
        <title>Emydomyces testavorans Genome Sequence.</title>
        <authorList>
            <person name="Hoyer L."/>
        </authorList>
    </citation>
    <scope>NUCLEOTIDE SEQUENCE</scope>
    <source>
        <strain evidence="8">16-2883</strain>
    </source>
</reference>
<evidence type="ECO:0000256" key="1">
    <source>
        <dbReference type="ARBA" id="ARBA00004211"/>
    </source>
</evidence>
<evidence type="ECO:0000259" key="7">
    <source>
        <dbReference type="PROSITE" id="PS50202"/>
    </source>
</evidence>
<dbReference type="SUPFAM" id="SSF49354">
    <property type="entry name" value="PapD-like"/>
    <property type="match status" value="1"/>
</dbReference>
<protein>
    <submittedName>
        <fullName evidence="8">Phosphatidylinositol-binding protein scs2</fullName>
    </submittedName>
</protein>
<feature type="region of interest" description="Disordered" evidence="6">
    <location>
        <begin position="230"/>
        <end position="249"/>
    </location>
</feature>
<sequence length="276" mass="30651">MSVDLEPAELDFRRPFNQEITQTLHLRNPHPDPVAFKVKTTAPRRYCVRPNSGRIEPVLLQAMKDEPSLDAKCRDKFLVQSVAVSADKEFSNWQDVEKTAKPSIQERKIRVNFLPPLDATQPNGVPSEDESTALHTSPGNTKFETPSMPTRAAPVIAEPPIEPPNFVQERQEPNSPPSEVSKQVPEDTKPGPSRPSAGENDDLRSQLEKARAQIQQLKQQVAENELRQRKVATKGGASPELATLQQQSHPPAEMGVPLKVVAGLCLISFLLAYIFF</sequence>
<dbReference type="PIRSF" id="PIRSF019693">
    <property type="entry name" value="VAMP-associated"/>
    <property type="match status" value="1"/>
</dbReference>
<accession>A0AAF0IGC2</accession>
<keyword evidence="9" id="KW-1185">Reference proteome</keyword>
<dbReference type="GO" id="GO:0061817">
    <property type="term" value="P:endoplasmic reticulum-plasma membrane tethering"/>
    <property type="evidence" value="ECO:0007669"/>
    <property type="project" value="TreeGrafter"/>
</dbReference>
<dbReference type="Pfam" id="PF00635">
    <property type="entry name" value="Motile_Sperm"/>
    <property type="match status" value="1"/>
</dbReference>
<dbReference type="GO" id="GO:0005789">
    <property type="term" value="C:endoplasmic reticulum membrane"/>
    <property type="evidence" value="ECO:0007669"/>
    <property type="project" value="InterPro"/>
</dbReference>
<dbReference type="GO" id="GO:0090158">
    <property type="term" value="P:endoplasmic reticulum membrane organization"/>
    <property type="evidence" value="ECO:0007669"/>
    <property type="project" value="TreeGrafter"/>
</dbReference>